<proteinExistence type="predicted"/>
<gene>
    <name evidence="1" type="ORF">HMPREF3222_00761</name>
</gene>
<evidence type="ECO:0000313" key="1">
    <source>
        <dbReference type="EMBL" id="KXA13761.1"/>
    </source>
</evidence>
<comment type="caution">
    <text evidence="1">The sequence shown here is derived from an EMBL/GenBank/DDBJ whole genome shotgun (WGS) entry which is preliminary data.</text>
</comment>
<reference evidence="1 2" key="1">
    <citation type="submission" date="2016-01" db="EMBL/GenBank/DDBJ databases">
        <authorList>
            <person name="Oliw E.H."/>
        </authorList>
    </citation>
    <scope>NUCLEOTIDE SEQUENCE [LARGE SCALE GENOMIC DNA]</scope>
    <source>
        <strain evidence="1 2">MJR7757A</strain>
    </source>
</reference>
<dbReference type="EMBL" id="LRPU01000026">
    <property type="protein sequence ID" value="KXA13761.1"/>
    <property type="molecule type" value="Genomic_DNA"/>
</dbReference>
<dbReference type="InterPro" id="IPR014966">
    <property type="entry name" value="FRG-dom"/>
</dbReference>
<dbReference type="Pfam" id="PF08867">
    <property type="entry name" value="FRG"/>
    <property type="match status" value="1"/>
</dbReference>
<dbReference type="PATRIC" id="fig|1502.174.peg.766"/>
<dbReference type="AlphaFoldDB" id="A0A133NBU5"/>
<dbReference type="RefSeq" id="WP_060794836.1">
    <property type="nucleotide sequence ID" value="NZ_CP148593.1"/>
</dbReference>
<protein>
    <submittedName>
        <fullName evidence="1">FRG domain protein</fullName>
    </submittedName>
</protein>
<dbReference type="Proteomes" id="UP000070646">
    <property type="component" value="Unassembled WGS sequence"/>
</dbReference>
<name>A0A133NBU5_CLOPF</name>
<accession>A0A133NBU5</accession>
<organism evidence="1 2">
    <name type="scientific">Clostridium perfringens</name>
    <dbReference type="NCBI Taxonomy" id="1502"/>
    <lineage>
        <taxon>Bacteria</taxon>
        <taxon>Bacillati</taxon>
        <taxon>Bacillota</taxon>
        <taxon>Clostridia</taxon>
        <taxon>Eubacteriales</taxon>
        <taxon>Clostridiaceae</taxon>
        <taxon>Clostridium</taxon>
    </lineage>
</organism>
<sequence>MGKEYIIRSLSEYIKIVKELTDEIQEKNPRYEVWFRGQEKWNYELTPKGLRNKKRLNGCQYMREDIDIKILPLNDMLNAFKRKAIDNLKYRPTSEIEWCIIAQHYGLPTKLLDWTTNALVGLYFSLPSEECLKKSKDVSKDDIVYLMKWKDVNIDDIENMSFEEIYNEKLKFNEFNNYKYESVEEFSEIELENSAVVYVMSPNLINENTIGINEIIYTKENETVEHEMEYFLNASKYGERKIISGISDEATNDFPICINCNEIDKRIKFQSGCFTLHGIYCAPLDFYNVIKKDIHKLCIPYKYVEKIRSELDACGINRYFIYQDLNSLSEILYNKQLKIFKNIE</sequence>
<dbReference type="SMART" id="SM00901">
    <property type="entry name" value="FRG"/>
    <property type="match status" value="1"/>
</dbReference>
<evidence type="ECO:0000313" key="2">
    <source>
        <dbReference type="Proteomes" id="UP000070646"/>
    </source>
</evidence>